<evidence type="ECO:0000259" key="10">
    <source>
        <dbReference type="PROSITE" id="PS50883"/>
    </source>
</evidence>
<dbReference type="GO" id="GO:0000160">
    <property type="term" value="P:phosphorelay signal transduction system"/>
    <property type="evidence" value="ECO:0007669"/>
    <property type="project" value="UniProtKB-KW"/>
</dbReference>
<dbReference type="PROSITE" id="PS50112">
    <property type="entry name" value="PAS"/>
    <property type="match status" value="1"/>
</dbReference>
<dbReference type="SUPFAM" id="SSF55781">
    <property type="entry name" value="GAF domain-like"/>
    <property type="match status" value="1"/>
</dbReference>
<dbReference type="SMART" id="SM00086">
    <property type="entry name" value="PAC"/>
    <property type="match status" value="1"/>
</dbReference>
<dbReference type="Gene3D" id="3.30.450.40">
    <property type="match status" value="1"/>
</dbReference>
<dbReference type="eggNOG" id="COG0784">
    <property type="taxonomic scope" value="Bacteria"/>
</dbReference>
<dbReference type="eggNOG" id="COG2200">
    <property type="taxonomic scope" value="Bacteria"/>
</dbReference>
<dbReference type="CDD" id="cd00130">
    <property type="entry name" value="PAS"/>
    <property type="match status" value="1"/>
</dbReference>
<evidence type="ECO:0000259" key="11">
    <source>
        <dbReference type="PROSITE" id="PS50894"/>
    </source>
</evidence>
<dbReference type="PANTHER" id="PTHR44757:SF4">
    <property type="entry name" value="DIGUANYLATE CYCLASE DGCE-RELATED"/>
    <property type="match status" value="1"/>
</dbReference>
<dbReference type="InterPro" id="IPR001610">
    <property type="entry name" value="PAC"/>
</dbReference>
<dbReference type="PROSITE" id="PS50110">
    <property type="entry name" value="RESPONSE_REGULATORY"/>
    <property type="match status" value="2"/>
</dbReference>
<dbReference type="Pfam" id="PF00563">
    <property type="entry name" value="EAL"/>
    <property type="match status" value="1"/>
</dbReference>
<dbReference type="InterPro" id="IPR036641">
    <property type="entry name" value="HPT_dom_sf"/>
</dbReference>
<dbReference type="STRING" id="572477.Alvin_0724"/>
<keyword evidence="1" id="KW-0808">Transferase</keyword>
<dbReference type="InterPro" id="IPR001789">
    <property type="entry name" value="Sig_transdc_resp-reg_receiver"/>
</dbReference>
<gene>
    <name evidence="12" type="ordered locus">Alvin_0724</name>
</gene>
<dbReference type="CDD" id="cd01948">
    <property type="entry name" value="EAL"/>
    <property type="match status" value="1"/>
</dbReference>
<dbReference type="Gene3D" id="3.40.50.2300">
    <property type="match status" value="2"/>
</dbReference>
<dbReference type="RefSeq" id="WP_012969949.1">
    <property type="nucleotide sequence ID" value="NC_013851.1"/>
</dbReference>
<dbReference type="PANTHER" id="PTHR44757">
    <property type="entry name" value="DIGUANYLATE CYCLASE DGCP"/>
    <property type="match status" value="1"/>
</dbReference>
<dbReference type="CDD" id="cd17546">
    <property type="entry name" value="REC_hyHK_CKI1_RcsC-like"/>
    <property type="match status" value="1"/>
</dbReference>
<dbReference type="PROSITE" id="PS50894">
    <property type="entry name" value="HPT"/>
    <property type="match status" value="1"/>
</dbReference>
<dbReference type="OrthoDB" id="8553030at2"/>
<dbReference type="InterPro" id="IPR029016">
    <property type="entry name" value="GAF-like_dom_sf"/>
</dbReference>
<evidence type="ECO:0000256" key="5">
    <source>
        <dbReference type="PROSITE-ProRule" id="PRU00169"/>
    </source>
</evidence>
<dbReference type="eggNOG" id="COG2203">
    <property type="taxonomic scope" value="Bacteria"/>
</dbReference>
<feature type="modified residue" description="4-aspartylphosphate" evidence="5">
    <location>
        <position position="849"/>
    </location>
</feature>
<evidence type="ECO:0000256" key="3">
    <source>
        <dbReference type="ARBA" id="ARBA00023012"/>
    </source>
</evidence>
<protein>
    <submittedName>
        <fullName evidence="12">Response regulator receiver modulated diguanylate phosphodiesterase</fullName>
    </submittedName>
</protein>
<dbReference type="SUPFAM" id="SSF141868">
    <property type="entry name" value="EAL domain-like"/>
    <property type="match status" value="1"/>
</dbReference>
<accession>D3RPU1</accession>
<dbReference type="Pfam" id="PF01627">
    <property type="entry name" value="Hpt"/>
    <property type="match status" value="1"/>
</dbReference>
<reference evidence="12 13" key="1">
    <citation type="journal article" date="2011" name="Stand. Genomic Sci.">
        <title>Complete genome sequence of Allochromatium vinosum DSM 180(T).</title>
        <authorList>
            <person name="Weissgerber T."/>
            <person name="Zigann R."/>
            <person name="Bruce D."/>
            <person name="Chang Y.J."/>
            <person name="Detter J.C."/>
            <person name="Han C."/>
            <person name="Hauser L."/>
            <person name="Jeffries C.D."/>
            <person name="Land M."/>
            <person name="Munk A.C."/>
            <person name="Tapia R."/>
            <person name="Dahl C."/>
        </authorList>
    </citation>
    <scope>NUCLEOTIDE SEQUENCE [LARGE SCALE GENOMIC DNA]</scope>
    <source>
        <strain evidence="13">ATCC 17899 / DSM 180 / NBRC 103801 / NCIMB 10441 / D</strain>
    </source>
</reference>
<keyword evidence="2" id="KW-0418">Kinase</keyword>
<evidence type="ECO:0000256" key="6">
    <source>
        <dbReference type="SAM" id="MobiDB-lite"/>
    </source>
</evidence>
<dbReference type="InterPro" id="IPR035965">
    <property type="entry name" value="PAS-like_dom_sf"/>
</dbReference>
<dbReference type="Pfam" id="PF13426">
    <property type="entry name" value="PAS_9"/>
    <property type="match status" value="1"/>
</dbReference>
<evidence type="ECO:0000256" key="4">
    <source>
        <dbReference type="PROSITE-ProRule" id="PRU00110"/>
    </source>
</evidence>
<dbReference type="SMART" id="SM00065">
    <property type="entry name" value="GAF"/>
    <property type="match status" value="1"/>
</dbReference>
<dbReference type="Pfam" id="PF13185">
    <property type="entry name" value="GAF_2"/>
    <property type="match status" value="1"/>
</dbReference>
<dbReference type="SUPFAM" id="SSF52172">
    <property type="entry name" value="CheY-like"/>
    <property type="match status" value="2"/>
</dbReference>
<dbReference type="InterPro" id="IPR000700">
    <property type="entry name" value="PAS-assoc_C"/>
</dbReference>
<dbReference type="EMBL" id="CP001896">
    <property type="protein sequence ID" value="ADC61673.1"/>
    <property type="molecule type" value="Genomic_DNA"/>
</dbReference>
<dbReference type="Gene3D" id="1.20.120.160">
    <property type="entry name" value="HPT domain"/>
    <property type="match status" value="1"/>
</dbReference>
<name>D3RPU1_ALLVD</name>
<evidence type="ECO:0000256" key="1">
    <source>
        <dbReference type="ARBA" id="ARBA00022679"/>
    </source>
</evidence>
<dbReference type="Pfam" id="PF00072">
    <property type="entry name" value="Response_reg"/>
    <property type="match status" value="2"/>
</dbReference>
<proteinExistence type="predicted"/>
<dbReference type="Gene3D" id="3.30.450.20">
    <property type="entry name" value="PAS domain"/>
    <property type="match status" value="1"/>
</dbReference>
<sequence length="1188" mass="131213">MHLTASLAKQLRILAERLLVDGWDRPAGAQLLTLVRQILESEAASVRIDTLGRAEALTQVLGEFMLETPGTQRLAPVLRAAVSLAQHLESAPLPDPVDWGRVPTRLQDWTWPVQANEHARHWRAWRELIDIKQALDRHAIVSVTDADGAILEANDKFIEISGYSREELIGRNHRLIKSGHHPPALFDELWATISGGRIWQGELQNRRKNGRPYWVRATIAPILDEQGRPERYVSIRTDITEHKQLLAQREHQLRLLELQRQALQHFIATQDLASTSARLLDGMLTLTNSADGFIGEVLYEADGSPYFKAHAMSSPALVRTQGPRRPSAQGLASQDPHSLIGTVLNSGEPLICNALVLEPGDGEPLPGQAPIQTFLGLPIRFDQTLFGLVGLINRPGGYDASTIDFLQTLTTTYASLIEAKRLRGFQQLVIEELQQARDMAERTNQAKDEFLQVWSEDLNATLDRLRAHMQAPSPGIDSIRPLVDRIGEQMTTLSNRLGLAPITTQRPQIQTPPRIADEQPARRLRILVAEDNEANQALLRIQLETLGFAVDVTADGAAALLNWKRGGYALILIDRHMPQMDGLALTRSIRAAEADSGGHIPIIGITASHQPEELDACRACGMDEILTKPIGLDDLRLRLDRWLSPAGVAPPLATAPEPEPDSSILNLDYITHLFGYDIQPRQMRDLVDLFTATARAELIACQGLHRDEEATRLMQAMHKLKSSARMVGALRFAGLAERLEETARSRRLEPAPALLAELEQALGDVETATRHIRLPQPSRQPESEPETPPAPPPPRLALVVDDDAMARRQIGLLLTAMGVPEILTVDNGEDALTEIARLGNRAIDLLITDLKMPGMDGIAFLRRLAADAYPGSLIIVSGVDEQVLYTAANLVRAKGLHLRGAVRKPLTRAILTKLLTTASERPRQTPAQTTAPEISSEDIIQGLQHDEFSLHFQPKVSANSLRAVGLEALARWQRQGRPVRPDRFIDAAERHGLIVPLSQRLLDKALSASAMLIAAGFPLPIAFNLSADWLTDIELPETIEQRLMSAGLAPEHLILEITESRLMSDLSVSLDVLTRLRLKGFKLSIDDFGTGYSSMDQLQRIPFSELKIDRSFVQGAAEQSKSRAILSSSLDMARKLGLTSVAEGVETQTELDLVRGLGCDLVQGWLIARAMPIADLIDWLRLHETTPR</sequence>
<feature type="domain" description="PAC" evidence="9">
    <location>
        <begin position="199"/>
        <end position="251"/>
    </location>
</feature>
<dbReference type="InterPro" id="IPR035919">
    <property type="entry name" value="EAL_sf"/>
</dbReference>
<keyword evidence="13" id="KW-1185">Reference proteome</keyword>
<dbReference type="CDD" id="cd00088">
    <property type="entry name" value="HPT"/>
    <property type="match status" value="1"/>
</dbReference>
<dbReference type="InterPro" id="IPR008207">
    <property type="entry name" value="Sig_transdc_His_kin_Hpt_dom"/>
</dbReference>
<dbReference type="InterPro" id="IPR052155">
    <property type="entry name" value="Biofilm_reg_signaling"/>
</dbReference>
<dbReference type="GO" id="GO:0004672">
    <property type="term" value="F:protein kinase activity"/>
    <property type="evidence" value="ECO:0007669"/>
    <property type="project" value="UniProtKB-ARBA"/>
</dbReference>
<evidence type="ECO:0000313" key="12">
    <source>
        <dbReference type="EMBL" id="ADC61673.1"/>
    </source>
</evidence>
<feature type="domain" description="EAL" evidence="10">
    <location>
        <begin position="932"/>
        <end position="1184"/>
    </location>
</feature>
<dbReference type="InterPro" id="IPR003018">
    <property type="entry name" value="GAF"/>
</dbReference>
<dbReference type="AlphaFoldDB" id="D3RPU1"/>
<dbReference type="HOGENOM" id="CLU_005222_0_0_6"/>
<organism evidence="12 13">
    <name type="scientific">Allochromatium vinosum (strain ATCC 17899 / DSM 180 / NBRC 103801 / NCIMB 10441 / D)</name>
    <name type="common">Chromatium vinosum</name>
    <dbReference type="NCBI Taxonomy" id="572477"/>
    <lineage>
        <taxon>Bacteria</taxon>
        <taxon>Pseudomonadati</taxon>
        <taxon>Pseudomonadota</taxon>
        <taxon>Gammaproteobacteria</taxon>
        <taxon>Chromatiales</taxon>
        <taxon>Chromatiaceae</taxon>
        <taxon>Allochromatium</taxon>
    </lineage>
</organism>
<evidence type="ECO:0000259" key="9">
    <source>
        <dbReference type="PROSITE" id="PS50113"/>
    </source>
</evidence>
<feature type="modified residue" description="Phosphohistidine" evidence="4">
    <location>
        <position position="718"/>
    </location>
</feature>
<dbReference type="PROSITE" id="PS50113">
    <property type="entry name" value="PAC"/>
    <property type="match status" value="1"/>
</dbReference>
<feature type="domain" description="HPt" evidence="11">
    <location>
        <begin position="679"/>
        <end position="772"/>
    </location>
</feature>
<dbReference type="InterPro" id="IPR001633">
    <property type="entry name" value="EAL_dom"/>
</dbReference>
<keyword evidence="3" id="KW-0902">Two-component regulatory system</keyword>
<dbReference type="Gene3D" id="3.20.20.450">
    <property type="entry name" value="EAL domain"/>
    <property type="match status" value="1"/>
</dbReference>
<evidence type="ECO:0000259" key="7">
    <source>
        <dbReference type="PROSITE" id="PS50110"/>
    </source>
</evidence>
<feature type="domain" description="Response regulatory" evidence="7">
    <location>
        <begin position="525"/>
        <end position="643"/>
    </location>
</feature>
<feature type="region of interest" description="Disordered" evidence="6">
    <location>
        <begin position="774"/>
        <end position="796"/>
    </location>
</feature>
<feature type="modified residue" description="4-aspartylphosphate" evidence="5">
    <location>
        <position position="574"/>
    </location>
</feature>
<dbReference type="SUPFAM" id="SSF47226">
    <property type="entry name" value="Histidine-containing phosphotransfer domain, HPT domain"/>
    <property type="match status" value="1"/>
</dbReference>
<dbReference type="Proteomes" id="UP000001441">
    <property type="component" value="Chromosome"/>
</dbReference>
<evidence type="ECO:0000259" key="8">
    <source>
        <dbReference type="PROSITE" id="PS50112"/>
    </source>
</evidence>
<dbReference type="SMART" id="SM00448">
    <property type="entry name" value="REC"/>
    <property type="match status" value="2"/>
</dbReference>
<feature type="compositionally biased region" description="Pro residues" evidence="6">
    <location>
        <begin position="786"/>
        <end position="795"/>
    </location>
</feature>
<evidence type="ECO:0000256" key="2">
    <source>
        <dbReference type="ARBA" id="ARBA00022777"/>
    </source>
</evidence>
<dbReference type="SUPFAM" id="SSF55785">
    <property type="entry name" value="PYP-like sensor domain (PAS domain)"/>
    <property type="match status" value="1"/>
</dbReference>
<dbReference type="InterPro" id="IPR000014">
    <property type="entry name" value="PAS"/>
</dbReference>
<evidence type="ECO:0000313" key="13">
    <source>
        <dbReference type="Proteomes" id="UP000001441"/>
    </source>
</evidence>
<dbReference type="NCBIfam" id="TIGR00229">
    <property type="entry name" value="sensory_box"/>
    <property type="match status" value="1"/>
</dbReference>
<dbReference type="eggNOG" id="COG2202">
    <property type="taxonomic scope" value="Bacteria"/>
</dbReference>
<dbReference type="KEGG" id="alv:Alvin_0724"/>
<dbReference type="eggNOG" id="COG2198">
    <property type="taxonomic scope" value="Bacteria"/>
</dbReference>
<dbReference type="SMART" id="SM00052">
    <property type="entry name" value="EAL"/>
    <property type="match status" value="1"/>
</dbReference>
<dbReference type="PROSITE" id="PS50883">
    <property type="entry name" value="EAL"/>
    <property type="match status" value="1"/>
</dbReference>
<keyword evidence="5" id="KW-0597">Phosphoprotein</keyword>
<feature type="domain" description="Response regulatory" evidence="7">
    <location>
        <begin position="796"/>
        <end position="919"/>
    </location>
</feature>
<feature type="domain" description="PAS" evidence="8">
    <location>
        <begin position="141"/>
        <end position="182"/>
    </location>
</feature>
<dbReference type="InterPro" id="IPR011006">
    <property type="entry name" value="CheY-like_superfamily"/>
</dbReference>